<dbReference type="Pfam" id="PF11728">
    <property type="entry name" value="ArAE_1_C"/>
    <property type="match status" value="1"/>
</dbReference>
<keyword evidence="5 6" id="KW-0472">Membrane</keyword>
<evidence type="ECO:0000256" key="4">
    <source>
        <dbReference type="ARBA" id="ARBA00022989"/>
    </source>
</evidence>
<dbReference type="Gene3D" id="1.20.120.940">
    <property type="entry name" value="Putative aromatic acid exporter, C-terminal domain"/>
    <property type="match status" value="1"/>
</dbReference>
<organism evidence="8 9">
    <name type="scientific">Paenibacillus cremeus</name>
    <dbReference type="NCBI Taxonomy" id="2163881"/>
    <lineage>
        <taxon>Bacteria</taxon>
        <taxon>Bacillati</taxon>
        <taxon>Bacillota</taxon>
        <taxon>Bacilli</taxon>
        <taxon>Bacillales</taxon>
        <taxon>Paenibacillaceae</taxon>
        <taxon>Paenibacillus</taxon>
    </lineage>
</organism>
<feature type="transmembrane region" description="Helical" evidence="6">
    <location>
        <begin position="53"/>
        <end position="83"/>
    </location>
</feature>
<gene>
    <name evidence="8" type="ORF">FPZ49_33610</name>
</gene>
<dbReference type="RefSeq" id="WP_144854812.1">
    <property type="nucleotide sequence ID" value="NZ_VNJI01000079.1"/>
</dbReference>
<dbReference type="OrthoDB" id="357521at2"/>
<keyword evidence="2" id="KW-1003">Cell membrane</keyword>
<dbReference type="PANTHER" id="PTHR40064:SF1">
    <property type="entry name" value="MEMBRANE PROTEIN"/>
    <property type="match status" value="1"/>
</dbReference>
<comment type="caution">
    <text evidence="8">The sequence shown here is derived from an EMBL/GenBank/DDBJ whole genome shotgun (WGS) entry which is preliminary data.</text>
</comment>
<proteinExistence type="predicted"/>
<evidence type="ECO:0000256" key="1">
    <source>
        <dbReference type="ARBA" id="ARBA00004651"/>
    </source>
</evidence>
<name>A0A559JIF1_9BACL</name>
<keyword evidence="9" id="KW-1185">Reference proteome</keyword>
<sequence length="318" mass="35942">MGIRILKTALAVTTSISLAQAFGLASPLSAGLLAILGIDVTKKRGLQTSFQRIVASLVGLLVAVALFWALGYQLWVIGLYILILYPVLNRLQLKEGIVTSSVVMFHVYAAGKPDALLLLNELALLLTGLGTATLINVLYMPKEDKQLLNFRHRLEELYSRIFKEIAQHLRYTDHVWSGQELLDVEDLLDQAEASAKRLSENTLRSQEALWGLYFFMRRQQLERIERMVQLVAQVYQTLPHGERLATVFDEMSVDVKIEHYTGRSASLLTELEQGFRAMALPASREEFEVRAALLQLMVELKTYLTIAEREKRPLAERS</sequence>
<evidence type="ECO:0000256" key="2">
    <source>
        <dbReference type="ARBA" id="ARBA00022475"/>
    </source>
</evidence>
<accession>A0A559JIF1</accession>
<reference evidence="8 9" key="1">
    <citation type="submission" date="2019-07" db="EMBL/GenBank/DDBJ databases">
        <authorList>
            <person name="Kim J."/>
        </authorList>
    </citation>
    <scope>NUCLEOTIDE SEQUENCE [LARGE SCALE GENOMIC DNA]</scope>
    <source>
        <strain evidence="8 9">JC52</strain>
    </source>
</reference>
<keyword evidence="4 6" id="KW-1133">Transmembrane helix</keyword>
<dbReference type="InterPro" id="IPR038323">
    <property type="entry name" value="ArAE_1_C_sf"/>
</dbReference>
<evidence type="ECO:0000256" key="5">
    <source>
        <dbReference type="ARBA" id="ARBA00023136"/>
    </source>
</evidence>
<feature type="domain" description="Putative aromatic acid exporter C-terminal" evidence="7">
    <location>
        <begin position="144"/>
        <end position="306"/>
    </location>
</feature>
<dbReference type="Pfam" id="PF06081">
    <property type="entry name" value="ArAE_1"/>
    <property type="match status" value="1"/>
</dbReference>
<dbReference type="Proteomes" id="UP000317036">
    <property type="component" value="Unassembled WGS sequence"/>
</dbReference>
<feature type="transmembrane region" description="Helical" evidence="6">
    <location>
        <begin position="117"/>
        <end position="139"/>
    </location>
</feature>
<dbReference type="InterPro" id="IPR052984">
    <property type="entry name" value="UPF0421"/>
</dbReference>
<evidence type="ECO:0000259" key="7">
    <source>
        <dbReference type="Pfam" id="PF11728"/>
    </source>
</evidence>
<evidence type="ECO:0000256" key="6">
    <source>
        <dbReference type="SAM" id="Phobius"/>
    </source>
</evidence>
<evidence type="ECO:0000256" key="3">
    <source>
        <dbReference type="ARBA" id="ARBA00022692"/>
    </source>
</evidence>
<evidence type="ECO:0000313" key="9">
    <source>
        <dbReference type="Proteomes" id="UP000317036"/>
    </source>
</evidence>
<dbReference type="GO" id="GO:0005886">
    <property type="term" value="C:plasma membrane"/>
    <property type="evidence" value="ECO:0007669"/>
    <property type="project" value="UniProtKB-SubCell"/>
</dbReference>
<keyword evidence="3 6" id="KW-0812">Transmembrane</keyword>
<dbReference type="EMBL" id="VNJI01000079">
    <property type="protein sequence ID" value="TVX99655.1"/>
    <property type="molecule type" value="Genomic_DNA"/>
</dbReference>
<protein>
    <submittedName>
        <fullName evidence="8">Aromatic acid exporter family protein</fullName>
    </submittedName>
</protein>
<dbReference type="InterPro" id="IPR021062">
    <property type="entry name" value="ArAE_1_C"/>
</dbReference>
<dbReference type="AlphaFoldDB" id="A0A559JIF1"/>
<comment type="subcellular location">
    <subcellularLocation>
        <location evidence="1">Cell membrane</location>
        <topology evidence="1">Multi-pass membrane protein</topology>
    </subcellularLocation>
</comment>
<dbReference type="InterPro" id="IPR010343">
    <property type="entry name" value="ArAE_1"/>
</dbReference>
<evidence type="ECO:0000313" key="8">
    <source>
        <dbReference type="EMBL" id="TVX99655.1"/>
    </source>
</evidence>
<dbReference type="PANTHER" id="PTHR40064">
    <property type="entry name" value="MEMBRANE PROTEIN-RELATED"/>
    <property type="match status" value="1"/>
</dbReference>